<proteinExistence type="predicted"/>
<evidence type="ECO:0000313" key="2">
    <source>
        <dbReference type="EMBL" id="CUU08001.1"/>
    </source>
</evidence>
<dbReference type="STRING" id="1633631.GCA_001442925_01949"/>
<dbReference type="InterPro" id="IPR041202">
    <property type="entry name" value="BaeRF_family10"/>
</dbReference>
<dbReference type="Gene3D" id="3.30.420.60">
    <property type="entry name" value="eRF1 domain 2"/>
    <property type="match status" value="1"/>
</dbReference>
<accession>A0A0P1MXB7</accession>
<reference evidence="1 4" key="2">
    <citation type="submission" date="2015-11" db="EMBL/GenBank/DDBJ databases">
        <authorList>
            <person name="Varghese N."/>
        </authorList>
    </citation>
    <scope>NUCLEOTIDE SEQUENCE [LARGE SCALE GENOMIC DNA]</scope>
    <source>
        <strain evidence="1 4">JGI-8</strain>
    </source>
</reference>
<dbReference type="RefSeq" id="WP_047133257.1">
    <property type="nucleotide sequence ID" value="NZ_CZVI01000001.1"/>
</dbReference>
<evidence type="ECO:0000313" key="3">
    <source>
        <dbReference type="Proteomes" id="UP000182011"/>
    </source>
</evidence>
<name>A0A0P1LDL7_9BACT</name>
<dbReference type="EMBL" id="CZVI01000001">
    <property type="protein sequence ID" value="CUS76357.1"/>
    <property type="molecule type" value="Genomic_DNA"/>
</dbReference>
<evidence type="ECO:0000313" key="4">
    <source>
        <dbReference type="Proteomes" id="UP000182200"/>
    </source>
</evidence>
<accession>A0A0P1LKH6</accession>
<accession>A0A0S4NCV6</accession>
<dbReference type="Proteomes" id="UP000182011">
    <property type="component" value="Unassembled WGS sequence"/>
</dbReference>
<accession>A0A0P1LAW7</accession>
<accession>A0A0P1MAB1</accession>
<accession>A0A0P1P642</accession>
<dbReference type="InterPro" id="IPR029064">
    <property type="entry name" value="Ribosomal_eL30-like_sf"/>
</dbReference>
<accession>A0A0P1LDL7</accession>
<protein>
    <submittedName>
        <fullName evidence="2">Peptide chain release factor 1 (ERF1)</fullName>
    </submittedName>
</protein>
<sequence length="378" mass="43608">MLIRSEKQLKELKNYQPKSCLVSSLYLNTDGSKFSKKEIEVIFKDLVKEKKAEATDDVLQDIKRMEQYISQNLDIVKTKGIVIFSCSKENFWQVYELNISPPNLFVIDKNPYVRPLFVIFSKLYKICTVIFDHRKARIFEVFGNEIALRDEIYDETPKRIKVAGYHGFDESRAVEYQTNKIIEHYKKIVNRLLEIYQSDKFDILLVGAKPQDVNLFVEQLHPYLEKVYGGSFNLPVDAKEADVLRKSLELQMKLEIEKEKKVIEQLETHAHSETSGMAVLGIKDTIRALNEANVNKLVFNLDFTYAGKYCPSCNYLALKEDKCPKCGTNLIRESNIIFKLIDVAIEKGADIYPIFYSNTLNQGVGAMLRHKGIMKTTV</sequence>
<gene>
    <name evidence="2" type="ORF">JGI4_01954</name>
    <name evidence="1" type="ORF">JGI8_00007</name>
</gene>
<reference evidence="2 3" key="1">
    <citation type="submission" date="2015-11" db="EMBL/GenBank/DDBJ databases">
        <authorList>
            <person name="Zhang Y."/>
            <person name="Guo Z."/>
        </authorList>
    </citation>
    <scope>NUCLEOTIDE SEQUENCE [LARGE SCALE GENOMIC DNA]</scope>
    <source>
        <strain evidence="2">JGI-4</strain>
    </source>
</reference>
<dbReference type="AlphaFoldDB" id="A0A0P1LDL7"/>
<dbReference type="SUPFAM" id="SSF55315">
    <property type="entry name" value="L30e-like"/>
    <property type="match status" value="1"/>
</dbReference>
<dbReference type="OrthoDB" id="5241360at2"/>
<dbReference type="Pfam" id="PF18854">
    <property type="entry name" value="baeRF_family10"/>
    <property type="match status" value="1"/>
</dbReference>
<accession>A0A0P1M5C8</accession>
<keyword evidence="4" id="KW-1185">Reference proteome</keyword>
<accession>A0A0P1MLV2</accession>
<accession>A0A0P1M8M3</accession>
<evidence type="ECO:0000313" key="1">
    <source>
        <dbReference type="EMBL" id="CUS76357.1"/>
    </source>
</evidence>
<dbReference type="EMBL" id="FAOP01000008">
    <property type="protein sequence ID" value="CUU08001.1"/>
    <property type="molecule type" value="Genomic_DNA"/>
</dbReference>
<organism evidence="2 3">
    <name type="scientific">Candidatus Kryptonium thompsonii</name>
    <dbReference type="NCBI Taxonomy" id="1633631"/>
    <lineage>
        <taxon>Bacteria</taxon>
        <taxon>Pseudomonadati</taxon>
        <taxon>Candidatus Kryptoniota</taxon>
        <taxon>Candidatus Kryptonium</taxon>
    </lineage>
</organism>
<dbReference type="Proteomes" id="UP000182200">
    <property type="component" value="Unassembled WGS sequence"/>
</dbReference>
<dbReference type="InterPro" id="IPR042226">
    <property type="entry name" value="eFR1_2_sf"/>
</dbReference>